<proteinExistence type="predicted"/>
<feature type="non-terminal residue" evidence="2">
    <location>
        <position position="1"/>
    </location>
</feature>
<dbReference type="PANTHER" id="PTHR46832">
    <property type="entry name" value="5'-METHYLTHIOADENOSINE/S-ADENOSYLHOMOCYSTEINE NUCLEOSIDASE"/>
    <property type="match status" value="1"/>
</dbReference>
<dbReference type="AlphaFoldDB" id="A0A382U9R2"/>
<sequence length="213" mass="22974">GSWEGVSIVLVRTGMGKDCALSALKEVLSRTVPALVLSIGYAGGLDLRLKVGDLVVADKVLEIDQAATFSKSYLVNPQQPDLFERLTSQKKIMIYKGTLLTVNQVISDSSAKQELGSSHKALAVDMETSSLIGHCIEKQIPFVSVRAISDTMEQSLINTSSFVDGEGKVSKIKAGWYAATHPHAIKNLISLRSQSQKATANLTEILGVFLRTL</sequence>
<dbReference type="GO" id="GO:0019284">
    <property type="term" value="P:L-methionine salvage from S-adenosylmethionine"/>
    <property type="evidence" value="ECO:0007669"/>
    <property type="project" value="TreeGrafter"/>
</dbReference>
<feature type="domain" description="Nucleoside phosphorylase" evidence="1">
    <location>
        <begin position="1"/>
        <end position="154"/>
    </location>
</feature>
<dbReference type="InterPro" id="IPR000845">
    <property type="entry name" value="Nucleoside_phosphorylase_d"/>
</dbReference>
<dbReference type="Gene3D" id="3.40.50.1580">
    <property type="entry name" value="Nucleoside phosphorylase domain"/>
    <property type="match status" value="1"/>
</dbReference>
<reference evidence="2" key="1">
    <citation type="submission" date="2018-05" db="EMBL/GenBank/DDBJ databases">
        <authorList>
            <person name="Lanie J.A."/>
            <person name="Ng W.-L."/>
            <person name="Kazmierczak K.M."/>
            <person name="Andrzejewski T.M."/>
            <person name="Davidsen T.M."/>
            <person name="Wayne K.J."/>
            <person name="Tettelin H."/>
            <person name="Glass J.I."/>
            <person name="Rusch D."/>
            <person name="Podicherti R."/>
            <person name="Tsui H.-C.T."/>
            <person name="Winkler M.E."/>
        </authorList>
    </citation>
    <scope>NUCLEOTIDE SEQUENCE</scope>
</reference>
<dbReference type="EMBL" id="UINC01142338">
    <property type="protein sequence ID" value="SVD30615.1"/>
    <property type="molecule type" value="Genomic_DNA"/>
</dbReference>
<dbReference type="GO" id="GO:0005829">
    <property type="term" value="C:cytosol"/>
    <property type="evidence" value="ECO:0007669"/>
    <property type="project" value="TreeGrafter"/>
</dbReference>
<organism evidence="2">
    <name type="scientific">marine metagenome</name>
    <dbReference type="NCBI Taxonomy" id="408172"/>
    <lineage>
        <taxon>unclassified sequences</taxon>
        <taxon>metagenomes</taxon>
        <taxon>ecological metagenomes</taxon>
    </lineage>
</organism>
<dbReference type="CDD" id="cd17877">
    <property type="entry name" value="NP_MTAN-like"/>
    <property type="match status" value="1"/>
</dbReference>
<protein>
    <recommendedName>
        <fullName evidence="1">Nucleoside phosphorylase domain-containing protein</fullName>
    </recommendedName>
</protein>
<dbReference type="PANTHER" id="PTHR46832:SF1">
    <property type="entry name" value="5'-METHYLTHIOADENOSINE_S-ADENOSYLHOMOCYSTEINE NUCLEOSIDASE"/>
    <property type="match status" value="1"/>
</dbReference>
<gene>
    <name evidence="2" type="ORF">METZ01_LOCUS383469</name>
</gene>
<dbReference type="GO" id="GO:0009116">
    <property type="term" value="P:nucleoside metabolic process"/>
    <property type="evidence" value="ECO:0007669"/>
    <property type="project" value="InterPro"/>
</dbReference>
<dbReference type="SUPFAM" id="SSF53167">
    <property type="entry name" value="Purine and uridine phosphorylases"/>
    <property type="match status" value="1"/>
</dbReference>
<dbReference type="GO" id="GO:0008930">
    <property type="term" value="F:methylthioadenosine nucleosidase activity"/>
    <property type="evidence" value="ECO:0007669"/>
    <property type="project" value="TreeGrafter"/>
</dbReference>
<name>A0A382U9R2_9ZZZZ</name>
<evidence type="ECO:0000313" key="2">
    <source>
        <dbReference type="EMBL" id="SVD30615.1"/>
    </source>
</evidence>
<dbReference type="Pfam" id="PF01048">
    <property type="entry name" value="PNP_UDP_1"/>
    <property type="match status" value="1"/>
</dbReference>
<dbReference type="GO" id="GO:0008782">
    <property type="term" value="F:adenosylhomocysteine nucleosidase activity"/>
    <property type="evidence" value="ECO:0007669"/>
    <property type="project" value="TreeGrafter"/>
</dbReference>
<evidence type="ECO:0000259" key="1">
    <source>
        <dbReference type="Pfam" id="PF01048"/>
    </source>
</evidence>
<accession>A0A382U9R2</accession>
<dbReference type="InterPro" id="IPR035994">
    <property type="entry name" value="Nucleoside_phosphorylase_sf"/>
</dbReference>